<dbReference type="InterPro" id="IPR051801">
    <property type="entry name" value="GH28_Enzymes"/>
</dbReference>
<dbReference type="InterPro" id="IPR012334">
    <property type="entry name" value="Pectin_lyas_fold"/>
</dbReference>
<dbReference type="Proteomes" id="UP000298213">
    <property type="component" value="Unassembled WGS sequence"/>
</dbReference>
<evidence type="ECO:0000256" key="6">
    <source>
        <dbReference type="SAM" id="SignalP"/>
    </source>
</evidence>
<dbReference type="InterPro" id="IPR011050">
    <property type="entry name" value="Pectin_lyase_fold/virulence"/>
</dbReference>
<dbReference type="GO" id="GO:0004650">
    <property type="term" value="F:polygalacturonase activity"/>
    <property type="evidence" value="ECO:0007669"/>
    <property type="project" value="InterPro"/>
</dbReference>
<dbReference type="PROSITE" id="PS00502">
    <property type="entry name" value="POLYGALACTURONASE"/>
    <property type="match status" value="1"/>
</dbReference>
<dbReference type="GO" id="GO:0005975">
    <property type="term" value="P:carbohydrate metabolic process"/>
    <property type="evidence" value="ECO:0007669"/>
    <property type="project" value="InterPro"/>
</dbReference>
<accession>A0A4Y8ZVQ8</accession>
<comment type="caution">
    <text evidence="7">The sequence shown here is derived from an EMBL/GenBank/DDBJ whole genome shotgun (WGS) entry which is preliminary data.</text>
</comment>
<dbReference type="Pfam" id="PF00295">
    <property type="entry name" value="Glyco_hydro_28"/>
    <property type="match status" value="1"/>
</dbReference>
<protein>
    <submittedName>
        <fullName evidence="7">Glycoside hydrolase family 28 protein</fullName>
    </submittedName>
</protein>
<evidence type="ECO:0000256" key="3">
    <source>
        <dbReference type="ARBA" id="ARBA00023295"/>
    </source>
</evidence>
<feature type="region of interest" description="Disordered" evidence="5">
    <location>
        <begin position="463"/>
        <end position="483"/>
    </location>
</feature>
<keyword evidence="3 4" id="KW-0326">Glycosidase</keyword>
<feature type="chain" id="PRO_5021471146" evidence="6">
    <location>
        <begin position="33"/>
        <end position="483"/>
    </location>
</feature>
<evidence type="ECO:0000256" key="5">
    <source>
        <dbReference type="SAM" id="MobiDB-lite"/>
    </source>
</evidence>
<evidence type="ECO:0000313" key="7">
    <source>
        <dbReference type="EMBL" id="TFI58809.1"/>
    </source>
</evidence>
<evidence type="ECO:0000256" key="2">
    <source>
        <dbReference type="ARBA" id="ARBA00022801"/>
    </source>
</evidence>
<dbReference type="EMBL" id="SPDV01000012">
    <property type="protein sequence ID" value="TFI58809.1"/>
    <property type="molecule type" value="Genomic_DNA"/>
</dbReference>
<evidence type="ECO:0000256" key="4">
    <source>
        <dbReference type="RuleBase" id="RU361169"/>
    </source>
</evidence>
<evidence type="ECO:0000313" key="8">
    <source>
        <dbReference type="Proteomes" id="UP000298213"/>
    </source>
</evidence>
<organism evidence="7 8">
    <name type="scientific">Sphingomonas parva</name>
    <dbReference type="NCBI Taxonomy" id="2555898"/>
    <lineage>
        <taxon>Bacteria</taxon>
        <taxon>Pseudomonadati</taxon>
        <taxon>Pseudomonadota</taxon>
        <taxon>Alphaproteobacteria</taxon>
        <taxon>Sphingomonadales</taxon>
        <taxon>Sphingomonadaceae</taxon>
        <taxon>Sphingomonas</taxon>
    </lineage>
</organism>
<dbReference type="InterPro" id="IPR006311">
    <property type="entry name" value="TAT_signal"/>
</dbReference>
<sequence length="483" mass="52300">MPIDSIRTNRRSFLGGTCCAVAILSLGGGATAASGADPAWAEAAAIRRRIRPPRFPRANRFTPQQFGGVPDGRTLATEAFAKAIAAASRAPGGGRVVVEGGVWLTGPIHLRSNVELHVDRDSIIRFARDPALYFPPVLTRMEGNELMGISPFIYALDCENVAITGHGVLDGQADREHWWNWTRSPADGSERPGARLKRLAEEQVPVAKRVFGPGSTIRPQFIQPYRCRNVLIENVTIIRSPMWEIHPVECENVTIRGVTISSHGPNNDGCDPESCRDVLIENCLFDTGDDCIAIKSGRNADGRRLKRPTENVIVSGCTFADGHGGVTLGSEITGGVRNVFVENCRMDSPQLNTAIRFKNNAARGGTLENIHVRDVTVGQVGRAAITIDYNYGEGAKGAYTPVFRGLTVERMVVGRCQRVLDLQGFAHAPIRDIRLVDCTIVRAAEPDIVSHVEGLRYENVRRNGEAVTGPTPGAAVEPADMSG</sequence>
<dbReference type="AlphaFoldDB" id="A0A4Y8ZVQ8"/>
<keyword evidence="8" id="KW-1185">Reference proteome</keyword>
<dbReference type="InterPro" id="IPR000743">
    <property type="entry name" value="Glyco_hydro_28"/>
</dbReference>
<gene>
    <name evidence="7" type="ORF">E2493_08080</name>
</gene>
<dbReference type="SMART" id="SM00710">
    <property type="entry name" value="PbH1"/>
    <property type="match status" value="5"/>
</dbReference>
<evidence type="ECO:0000256" key="1">
    <source>
        <dbReference type="ARBA" id="ARBA00008834"/>
    </source>
</evidence>
<dbReference type="InterPro" id="IPR006626">
    <property type="entry name" value="PbH1"/>
</dbReference>
<proteinExistence type="inferred from homology"/>
<keyword evidence="6" id="KW-0732">Signal</keyword>
<dbReference type="PANTHER" id="PTHR31339:SF9">
    <property type="entry name" value="PLASMIN AND FIBRONECTIN-BINDING PROTEIN A"/>
    <property type="match status" value="1"/>
</dbReference>
<keyword evidence="2 4" id="KW-0378">Hydrolase</keyword>
<name>A0A4Y8ZVQ8_9SPHN</name>
<dbReference type="OrthoDB" id="9795222at2"/>
<dbReference type="Gene3D" id="2.160.20.10">
    <property type="entry name" value="Single-stranded right-handed beta-helix, Pectin lyase-like"/>
    <property type="match status" value="1"/>
</dbReference>
<dbReference type="SUPFAM" id="SSF51126">
    <property type="entry name" value="Pectin lyase-like"/>
    <property type="match status" value="1"/>
</dbReference>
<reference evidence="7 8" key="1">
    <citation type="submission" date="2019-03" db="EMBL/GenBank/DDBJ databases">
        <title>Genome sequence of Sphingomonas sp. 17J27-24.</title>
        <authorList>
            <person name="Kim M."/>
            <person name="Maeng S."/>
            <person name="Sathiyaraj S."/>
        </authorList>
    </citation>
    <scope>NUCLEOTIDE SEQUENCE [LARGE SCALE GENOMIC DNA]</scope>
    <source>
        <strain evidence="7 8">17J27-24</strain>
    </source>
</reference>
<dbReference type="PANTHER" id="PTHR31339">
    <property type="entry name" value="PECTIN LYASE-RELATED"/>
    <property type="match status" value="1"/>
</dbReference>
<comment type="similarity">
    <text evidence="1 4">Belongs to the glycosyl hydrolase 28 family.</text>
</comment>
<feature type="signal peptide" evidence="6">
    <location>
        <begin position="1"/>
        <end position="32"/>
    </location>
</feature>
<dbReference type="PROSITE" id="PS51318">
    <property type="entry name" value="TAT"/>
    <property type="match status" value="1"/>
</dbReference>